<dbReference type="Gene3D" id="3.40.50.1820">
    <property type="entry name" value="alpha/beta hydrolase"/>
    <property type="match status" value="1"/>
</dbReference>
<protein>
    <recommendedName>
        <fullName evidence="3">AB hydrolase-1 domain-containing protein</fullName>
    </recommendedName>
</protein>
<evidence type="ECO:0000256" key="2">
    <source>
        <dbReference type="ARBA" id="ARBA00038115"/>
    </source>
</evidence>
<feature type="domain" description="AB hydrolase-1" evidence="3">
    <location>
        <begin position="27"/>
        <end position="145"/>
    </location>
</feature>
<reference evidence="5" key="1">
    <citation type="journal article" date="2019" name="Int. J. Syst. Evol. Microbiol.">
        <title>The Global Catalogue of Microorganisms (GCM) 10K type strain sequencing project: providing services to taxonomists for standard genome sequencing and annotation.</title>
        <authorList>
            <consortium name="The Broad Institute Genomics Platform"/>
            <consortium name="The Broad Institute Genome Sequencing Center for Infectious Disease"/>
            <person name="Wu L."/>
            <person name="Ma J."/>
        </authorList>
    </citation>
    <scope>NUCLEOTIDE SEQUENCE [LARGE SCALE GENOMIC DNA]</scope>
    <source>
        <strain evidence="5">JCM 17440</strain>
    </source>
</reference>
<dbReference type="InterPro" id="IPR000073">
    <property type="entry name" value="AB_hydrolase_1"/>
</dbReference>
<keyword evidence="1" id="KW-0378">Hydrolase</keyword>
<dbReference type="InterPro" id="IPR029058">
    <property type="entry name" value="AB_hydrolase_fold"/>
</dbReference>
<evidence type="ECO:0000313" key="5">
    <source>
        <dbReference type="Proteomes" id="UP001501710"/>
    </source>
</evidence>
<dbReference type="Pfam" id="PF00561">
    <property type="entry name" value="Abhydrolase_1"/>
    <property type="match status" value="1"/>
</dbReference>
<gene>
    <name evidence="4" type="ORF">GCM10022254_16570</name>
</gene>
<evidence type="ECO:0000256" key="1">
    <source>
        <dbReference type="ARBA" id="ARBA00022801"/>
    </source>
</evidence>
<comment type="similarity">
    <text evidence="2">Belongs to the AB hydrolase superfamily. FUS2 hydrolase family.</text>
</comment>
<name>A0ABP8BVR3_9ACTN</name>
<keyword evidence="5" id="KW-1185">Reference proteome</keyword>
<proteinExistence type="inferred from homology"/>
<comment type="caution">
    <text evidence="4">The sequence shown here is derived from an EMBL/GenBank/DDBJ whole genome shotgun (WGS) entry which is preliminary data.</text>
</comment>
<dbReference type="Proteomes" id="UP001501710">
    <property type="component" value="Unassembled WGS sequence"/>
</dbReference>
<dbReference type="PANTHER" id="PTHR22946">
    <property type="entry name" value="DIENELACTONE HYDROLASE DOMAIN-CONTAINING PROTEIN-RELATED"/>
    <property type="match status" value="1"/>
</dbReference>
<organism evidence="4 5">
    <name type="scientific">Actinomadura meridiana</name>
    <dbReference type="NCBI Taxonomy" id="559626"/>
    <lineage>
        <taxon>Bacteria</taxon>
        <taxon>Bacillati</taxon>
        <taxon>Actinomycetota</taxon>
        <taxon>Actinomycetes</taxon>
        <taxon>Streptosporangiales</taxon>
        <taxon>Thermomonosporaceae</taxon>
        <taxon>Actinomadura</taxon>
    </lineage>
</organism>
<dbReference type="InterPro" id="IPR050261">
    <property type="entry name" value="FrsA_esterase"/>
</dbReference>
<dbReference type="EMBL" id="BAABAS010000004">
    <property type="protein sequence ID" value="GAA4227854.1"/>
    <property type="molecule type" value="Genomic_DNA"/>
</dbReference>
<dbReference type="PANTHER" id="PTHR22946:SF9">
    <property type="entry name" value="POLYKETIDE TRANSFERASE AF380"/>
    <property type="match status" value="1"/>
</dbReference>
<evidence type="ECO:0000259" key="3">
    <source>
        <dbReference type="Pfam" id="PF00561"/>
    </source>
</evidence>
<dbReference type="SUPFAM" id="SSF53474">
    <property type="entry name" value="alpha/beta-Hydrolases"/>
    <property type="match status" value="1"/>
</dbReference>
<accession>A0ABP8BVR3</accession>
<sequence>MWVNDRLTSRYHESLALSVTRADPGAPTVIMFPGFTGLRLNATNRALTAKLEPYGIRCVVGDLSGHGDSGGTIRQQTIVKASYEINDVVDYVRDRYSVGRLGLLGNSFSGNAAILAAARVDDGLRALALKSPVTEYTEMRRSLLRDEGMRRWREQGWIELPDGTLSDYRFIEHADSVDTYRELAKITAPVLAIQGSADEEIPPSARRRLAREMTQHGKRYLLISGANHDLRDPHFGEVIEALADFLTDKLLQPSAAKVNVPC</sequence>
<evidence type="ECO:0000313" key="4">
    <source>
        <dbReference type="EMBL" id="GAA4227854.1"/>
    </source>
</evidence>